<keyword evidence="1" id="KW-0677">Repeat</keyword>
<protein>
    <submittedName>
        <fullName evidence="4">ANK1 protein</fullName>
    </submittedName>
</protein>
<feature type="repeat" description="ANK" evidence="3">
    <location>
        <begin position="306"/>
        <end position="338"/>
    </location>
</feature>
<dbReference type="PANTHER" id="PTHR24173:SF74">
    <property type="entry name" value="ANKYRIN REPEAT DOMAIN-CONTAINING PROTEIN 16"/>
    <property type="match status" value="1"/>
</dbReference>
<keyword evidence="5" id="KW-1185">Reference proteome</keyword>
<keyword evidence="2 3" id="KW-0040">ANK repeat</keyword>
<accession>A0A812R467</accession>
<dbReference type="SMART" id="SM00248">
    <property type="entry name" value="ANK"/>
    <property type="match status" value="6"/>
</dbReference>
<evidence type="ECO:0000313" key="5">
    <source>
        <dbReference type="Proteomes" id="UP000604046"/>
    </source>
</evidence>
<name>A0A812R467_9DINO</name>
<dbReference type="EMBL" id="CAJNDS010002297">
    <property type="protein sequence ID" value="CAE7417646.1"/>
    <property type="molecule type" value="Genomic_DNA"/>
</dbReference>
<feature type="repeat" description="ANK" evidence="3">
    <location>
        <begin position="512"/>
        <end position="544"/>
    </location>
</feature>
<dbReference type="PROSITE" id="PS50088">
    <property type="entry name" value="ANK_REPEAT"/>
    <property type="match status" value="2"/>
</dbReference>
<proteinExistence type="predicted"/>
<gene>
    <name evidence="4" type="primary">ANK1</name>
    <name evidence="4" type="ORF">SNAT2548_LOCUS22713</name>
</gene>
<evidence type="ECO:0000256" key="2">
    <source>
        <dbReference type="ARBA" id="ARBA00023043"/>
    </source>
</evidence>
<dbReference type="PROSITE" id="PS50297">
    <property type="entry name" value="ANK_REP_REGION"/>
    <property type="match status" value="2"/>
</dbReference>
<dbReference type="PANTHER" id="PTHR24173">
    <property type="entry name" value="ANKYRIN REPEAT CONTAINING"/>
    <property type="match status" value="1"/>
</dbReference>
<dbReference type="Proteomes" id="UP000604046">
    <property type="component" value="Unassembled WGS sequence"/>
</dbReference>
<dbReference type="OrthoDB" id="420360at2759"/>
<dbReference type="InterPro" id="IPR002110">
    <property type="entry name" value="Ankyrin_rpt"/>
</dbReference>
<dbReference type="InterPro" id="IPR036770">
    <property type="entry name" value="Ankyrin_rpt-contain_sf"/>
</dbReference>
<dbReference type="Pfam" id="PF00023">
    <property type="entry name" value="Ank"/>
    <property type="match status" value="2"/>
</dbReference>
<evidence type="ECO:0000256" key="1">
    <source>
        <dbReference type="ARBA" id="ARBA00022737"/>
    </source>
</evidence>
<dbReference type="AlphaFoldDB" id="A0A812R467"/>
<dbReference type="SUPFAM" id="SSF48403">
    <property type="entry name" value="Ankyrin repeat"/>
    <property type="match status" value="1"/>
</dbReference>
<evidence type="ECO:0000256" key="3">
    <source>
        <dbReference type="PROSITE-ProRule" id="PRU00023"/>
    </source>
</evidence>
<sequence length="588" mass="64490">MYTMPLPTLLQLSEMSPHEELQADGKLVVFASHMGKAAFVSHQWRDREHPDPECVQLRVLQQAFNYMLESAREIPVDLGTEGLVPGAKSMSTAALRTSSVFIWYDYFSCPQLDHEVGLLSQDGTVTKCQSELDKAVSSIPAYIARCSFFFALCPVVENSSLSKLLTPGTWASRGWCRAERTFRELSDDASWIMIKSATEVEMVISPVLTLGGSPGHGEFTDAADRPKLATALVKTIRRKLLQQLKHGDLVSYRVLRNLHTVHLRGLPAEPVRDLIPDFAPCCTCRSPVPLFLHEMGFEKISDVDVKGWSPLHYAALGGDPELIMGLLEQRADPQSLTKGSQPQVEMPPFVSALAIAISLKHHQAARLLLEAGAQVGAGVVTPPMCFAAMVNSPEGIRMLCSAGGSLDTTNLFGFSTFELAAAYGAVEALEEILLQANHRACAPNLSRALYSAMVFRGGSAELVWRLIGLQADVNYQWKQRHMSLWGMYTAFKSLQYRCGKKTTSTRVFSELAGSTPLMAAIKSGQYEGAAALITAGARLDIRNCHNRTAADWAQEYPVPAFLHEALEGDPSECQRICSLALENSLLEM</sequence>
<evidence type="ECO:0000313" key="4">
    <source>
        <dbReference type="EMBL" id="CAE7417646.1"/>
    </source>
</evidence>
<comment type="caution">
    <text evidence="4">The sequence shown here is derived from an EMBL/GenBank/DDBJ whole genome shotgun (WGS) entry which is preliminary data.</text>
</comment>
<reference evidence="4" key="1">
    <citation type="submission" date="2021-02" db="EMBL/GenBank/DDBJ databases">
        <authorList>
            <person name="Dougan E. K."/>
            <person name="Rhodes N."/>
            <person name="Thang M."/>
            <person name="Chan C."/>
        </authorList>
    </citation>
    <scope>NUCLEOTIDE SEQUENCE</scope>
</reference>
<organism evidence="4 5">
    <name type="scientific">Symbiodinium natans</name>
    <dbReference type="NCBI Taxonomy" id="878477"/>
    <lineage>
        <taxon>Eukaryota</taxon>
        <taxon>Sar</taxon>
        <taxon>Alveolata</taxon>
        <taxon>Dinophyceae</taxon>
        <taxon>Suessiales</taxon>
        <taxon>Symbiodiniaceae</taxon>
        <taxon>Symbiodinium</taxon>
    </lineage>
</organism>
<dbReference type="Gene3D" id="1.25.40.20">
    <property type="entry name" value="Ankyrin repeat-containing domain"/>
    <property type="match status" value="2"/>
</dbReference>